<dbReference type="AlphaFoldDB" id="A0AA36BA67"/>
<keyword evidence="1" id="KW-0812">Transmembrane</keyword>
<organism evidence="2 3">
    <name type="scientific">Octopus vulgaris</name>
    <name type="common">Common octopus</name>
    <dbReference type="NCBI Taxonomy" id="6645"/>
    <lineage>
        <taxon>Eukaryota</taxon>
        <taxon>Metazoa</taxon>
        <taxon>Spiralia</taxon>
        <taxon>Lophotrochozoa</taxon>
        <taxon>Mollusca</taxon>
        <taxon>Cephalopoda</taxon>
        <taxon>Coleoidea</taxon>
        <taxon>Octopodiformes</taxon>
        <taxon>Octopoda</taxon>
        <taxon>Incirrata</taxon>
        <taxon>Octopodidae</taxon>
        <taxon>Octopus</taxon>
    </lineage>
</organism>
<evidence type="ECO:0000313" key="3">
    <source>
        <dbReference type="Proteomes" id="UP001162480"/>
    </source>
</evidence>
<feature type="transmembrane region" description="Helical" evidence="1">
    <location>
        <begin position="92"/>
        <end position="114"/>
    </location>
</feature>
<feature type="transmembrane region" description="Helical" evidence="1">
    <location>
        <begin position="21"/>
        <end position="42"/>
    </location>
</feature>
<dbReference type="EMBL" id="OX597824">
    <property type="protein sequence ID" value="CAI9730389.1"/>
    <property type="molecule type" value="Genomic_DNA"/>
</dbReference>
<reference evidence="2" key="1">
    <citation type="submission" date="2023-08" db="EMBL/GenBank/DDBJ databases">
        <authorList>
            <person name="Alioto T."/>
            <person name="Alioto T."/>
            <person name="Gomez Garrido J."/>
        </authorList>
    </citation>
    <scope>NUCLEOTIDE SEQUENCE</scope>
</reference>
<proteinExistence type="predicted"/>
<gene>
    <name evidence="2" type="ORF">OCTVUL_1B008783</name>
</gene>
<evidence type="ECO:0000313" key="2">
    <source>
        <dbReference type="EMBL" id="CAI9730389.1"/>
    </source>
</evidence>
<keyword evidence="1" id="KW-0472">Membrane</keyword>
<keyword evidence="1" id="KW-1133">Transmembrane helix</keyword>
<sequence>MQYYCISFLCREREALEWGRYVSSISFFIHAPNSVYPLSLFTTQNFPEQSTSLHSIASHLRSPLSCNYLTTVIMAFCLFYNEFISPHLAPYIVYLVLTHVLTLTALTTMLTQLILTTTNITGITIILPVFDLFTFFFSN</sequence>
<feature type="transmembrane region" description="Helical" evidence="1">
    <location>
        <begin position="120"/>
        <end position="138"/>
    </location>
</feature>
<name>A0AA36BA67_OCTVU</name>
<accession>A0AA36BA67</accession>
<evidence type="ECO:0000256" key="1">
    <source>
        <dbReference type="SAM" id="Phobius"/>
    </source>
</evidence>
<feature type="transmembrane region" description="Helical" evidence="1">
    <location>
        <begin position="62"/>
        <end position="80"/>
    </location>
</feature>
<keyword evidence="3" id="KW-1185">Reference proteome</keyword>
<protein>
    <submittedName>
        <fullName evidence="2">Uncharacterized protein</fullName>
    </submittedName>
</protein>
<dbReference type="Proteomes" id="UP001162480">
    <property type="component" value="Chromosome 11"/>
</dbReference>